<dbReference type="RefSeq" id="WP_235050588.1">
    <property type="nucleotide sequence ID" value="NZ_JAKFHA010000002.1"/>
</dbReference>
<reference evidence="1" key="1">
    <citation type="submission" date="2022-01" db="EMBL/GenBank/DDBJ databases">
        <title>Genome-Based Taxonomic Classification of the Phylum Actinobacteria.</title>
        <authorList>
            <person name="Gao Y."/>
        </authorList>
    </citation>
    <scope>NUCLEOTIDE SEQUENCE</scope>
    <source>
        <strain evidence="1">KLBMP 8922</strain>
    </source>
</reference>
<comment type="caution">
    <text evidence="1">The sequence shown here is derived from an EMBL/GenBank/DDBJ whole genome shotgun (WGS) entry which is preliminary data.</text>
</comment>
<evidence type="ECO:0000313" key="1">
    <source>
        <dbReference type="EMBL" id="MCF2526493.1"/>
    </source>
</evidence>
<dbReference type="Proteomes" id="UP001165378">
    <property type="component" value="Unassembled WGS sequence"/>
</dbReference>
<organism evidence="1 2">
    <name type="scientific">Yinghuangia soli</name>
    <dbReference type="NCBI Taxonomy" id="2908204"/>
    <lineage>
        <taxon>Bacteria</taxon>
        <taxon>Bacillati</taxon>
        <taxon>Actinomycetota</taxon>
        <taxon>Actinomycetes</taxon>
        <taxon>Kitasatosporales</taxon>
        <taxon>Streptomycetaceae</taxon>
        <taxon>Yinghuangia</taxon>
    </lineage>
</organism>
<sequence length="57" mass="6340">MAYEPIRPAEFPWFRYDGCTFSLGLMRKLPGRRTEAVLSGHSASEYDSEAGRTAVAS</sequence>
<proteinExistence type="predicted"/>
<protein>
    <submittedName>
        <fullName evidence="1">Uncharacterized protein</fullName>
    </submittedName>
</protein>
<name>A0AA41PV90_9ACTN</name>
<evidence type="ECO:0000313" key="2">
    <source>
        <dbReference type="Proteomes" id="UP001165378"/>
    </source>
</evidence>
<dbReference type="AlphaFoldDB" id="A0AA41PV90"/>
<accession>A0AA41PV90</accession>
<keyword evidence="2" id="KW-1185">Reference proteome</keyword>
<gene>
    <name evidence="1" type="ORF">LZ495_04560</name>
</gene>
<dbReference type="EMBL" id="JAKFHA010000002">
    <property type="protein sequence ID" value="MCF2526493.1"/>
    <property type="molecule type" value="Genomic_DNA"/>
</dbReference>